<dbReference type="InterPro" id="IPR036265">
    <property type="entry name" value="HIT-like_sf"/>
</dbReference>
<accession>A0A8J4PPI0</accession>
<evidence type="ECO:0000259" key="2">
    <source>
        <dbReference type="Pfam" id="PF04676"/>
    </source>
</evidence>
<dbReference type="InterPro" id="IPR040194">
    <property type="entry name" value="Cwf19-like"/>
</dbReference>
<keyword evidence="5" id="KW-1185">Reference proteome</keyword>
<reference evidence="4" key="1">
    <citation type="submission" date="2020-01" db="EMBL/GenBank/DDBJ databases">
        <title>Development of genomics and gene disruption for Polysphondylium violaceum indicates a role for the polyketide synthase stlB in stalk morphogenesis.</title>
        <authorList>
            <person name="Narita B."/>
            <person name="Kawabe Y."/>
            <person name="Kin K."/>
            <person name="Saito T."/>
            <person name="Gibbs R."/>
            <person name="Kuspa A."/>
            <person name="Muzny D."/>
            <person name="Queller D."/>
            <person name="Richards S."/>
            <person name="Strassman J."/>
            <person name="Sucgang R."/>
            <person name="Worley K."/>
            <person name="Schaap P."/>
        </authorList>
    </citation>
    <scope>NUCLEOTIDE SEQUENCE</scope>
    <source>
        <strain evidence="4">QSvi11</strain>
    </source>
</reference>
<dbReference type="PANTHER" id="PTHR12072">
    <property type="entry name" value="CWF19, CELL CYCLE CONTROL PROTEIN"/>
    <property type="match status" value="1"/>
</dbReference>
<proteinExistence type="predicted"/>
<dbReference type="EMBL" id="AJWJ01000417">
    <property type="protein sequence ID" value="KAF2071063.1"/>
    <property type="molecule type" value="Genomic_DNA"/>
</dbReference>
<dbReference type="GO" id="GO:0061632">
    <property type="term" value="F:RNA lariat debranching enzyme activator activity"/>
    <property type="evidence" value="ECO:0007669"/>
    <property type="project" value="TreeGrafter"/>
</dbReference>
<gene>
    <name evidence="4" type="ORF">CYY_007617</name>
</gene>
<feature type="region of interest" description="Disordered" evidence="1">
    <location>
        <begin position="277"/>
        <end position="300"/>
    </location>
</feature>
<dbReference type="InterPro" id="IPR006768">
    <property type="entry name" value="Cwf19-like_C_dom-1"/>
</dbReference>
<dbReference type="AlphaFoldDB" id="A0A8J4PPI0"/>
<dbReference type="CDD" id="cd07380">
    <property type="entry name" value="MPP_CWF19_N"/>
    <property type="match status" value="1"/>
</dbReference>
<dbReference type="Pfam" id="PF04676">
    <property type="entry name" value="CwfJ_C_2"/>
    <property type="match status" value="1"/>
</dbReference>
<organism evidence="4 5">
    <name type="scientific">Polysphondylium violaceum</name>
    <dbReference type="NCBI Taxonomy" id="133409"/>
    <lineage>
        <taxon>Eukaryota</taxon>
        <taxon>Amoebozoa</taxon>
        <taxon>Evosea</taxon>
        <taxon>Eumycetozoa</taxon>
        <taxon>Dictyostelia</taxon>
        <taxon>Dictyosteliales</taxon>
        <taxon>Dictyosteliaceae</taxon>
        <taxon>Polysphondylium</taxon>
    </lineage>
</organism>
<dbReference type="GO" id="GO:0000398">
    <property type="term" value="P:mRNA splicing, via spliceosome"/>
    <property type="evidence" value="ECO:0007669"/>
    <property type="project" value="TreeGrafter"/>
</dbReference>
<dbReference type="SUPFAM" id="SSF54197">
    <property type="entry name" value="HIT-like"/>
    <property type="match status" value="1"/>
</dbReference>
<dbReference type="OrthoDB" id="444325at2759"/>
<dbReference type="Proteomes" id="UP000695562">
    <property type="component" value="Unassembled WGS sequence"/>
</dbReference>
<feature type="domain" description="Cwf19-like C-terminal" evidence="3">
    <location>
        <begin position="324"/>
        <end position="444"/>
    </location>
</feature>
<comment type="caution">
    <text evidence="4">The sequence shown here is derived from an EMBL/GenBank/DDBJ whole genome shotgun (WGS) entry which is preliminary data.</text>
</comment>
<feature type="compositionally biased region" description="Low complexity" evidence="1">
    <location>
        <begin position="277"/>
        <end position="288"/>
    </location>
</feature>
<evidence type="ECO:0008006" key="6">
    <source>
        <dbReference type="Google" id="ProtNLM"/>
    </source>
</evidence>
<sequence>MESKKILVCGDVGGSYQQLFKRIETVNKSNAGPFQILLCVGSFFEPFTPTSQSVSVEFDDIQLPAELVKYCNGELTVPIPTYFIAYTSNDAKYIAKFTDENGSLCKNLHYLGKSGVKTLLNDINVAFLSGKVDFPVKEETNQDDLFDMTITKSEIKQVIDSSIDKRIDILLTNQWPRNILHYVEQIPNHIKHPFKKGMDGIKEVSDKIKPAYHFSKDSFYLQRLPFLNNSPLTKVTRFLSLAPVYNDKKEKYLFAMNYQPDKEIITTDATQNPFEFKQPEEQQQQQALKRQRNNNDESSGNFFFGSAGDSQYQKQQNRQQQQLRHKKNVDVNCWFCLSSPDVDSGLIVTVSSENYLAFAKGGVVENHLLIVFIEHKPSYVSLEESERNDVDNMIEILREYFNKHHDQDIVLFERNVPLKGQVSHGHLQVIPIPKNLASSVKQEFDQHADQVNIQFNEVKDINADLLHLSQDSSYFFVILPDGSKMYSLLPKDKPFDYQFGRRVIVDLLKTPEKLNWKDCVVEKEKEKLLVSGFRESFQPFFDNHKLNNDSNDNEQ</sequence>
<feature type="domain" description="Cwf19-like protein C-terminal" evidence="2">
    <location>
        <begin position="467"/>
        <end position="540"/>
    </location>
</feature>
<dbReference type="InterPro" id="IPR006767">
    <property type="entry name" value="Cwf19-like_C_dom-2"/>
</dbReference>
<name>A0A8J4PPI0_9MYCE</name>
<evidence type="ECO:0000313" key="4">
    <source>
        <dbReference type="EMBL" id="KAF2071063.1"/>
    </source>
</evidence>
<evidence type="ECO:0000256" key="1">
    <source>
        <dbReference type="SAM" id="MobiDB-lite"/>
    </source>
</evidence>
<dbReference type="Pfam" id="PF04677">
    <property type="entry name" value="CwfJ_C_1"/>
    <property type="match status" value="1"/>
</dbReference>
<dbReference type="GO" id="GO:0071014">
    <property type="term" value="C:post-mRNA release spliceosomal complex"/>
    <property type="evidence" value="ECO:0007669"/>
    <property type="project" value="TreeGrafter"/>
</dbReference>
<evidence type="ECO:0000259" key="3">
    <source>
        <dbReference type="Pfam" id="PF04677"/>
    </source>
</evidence>
<evidence type="ECO:0000313" key="5">
    <source>
        <dbReference type="Proteomes" id="UP000695562"/>
    </source>
</evidence>
<protein>
    <recommendedName>
        <fullName evidence="6">CwfJ family protein</fullName>
    </recommendedName>
</protein>
<dbReference type="Gene3D" id="3.30.428.10">
    <property type="entry name" value="HIT-like"/>
    <property type="match status" value="1"/>
</dbReference>
<dbReference type="PANTHER" id="PTHR12072:SF4">
    <property type="entry name" value="CWF19-LIKE PROTEIN 1"/>
    <property type="match status" value="1"/>
</dbReference>